<comment type="subunit">
    <text evidence="3">Heterotrimer of RecB, RecC and RecD. All subunits contribute to DNA-binding.</text>
</comment>
<dbReference type="NCBIfam" id="TIGR01447">
    <property type="entry name" value="recD"/>
    <property type="match status" value="1"/>
</dbReference>
<keyword evidence="3" id="KW-0540">Nuclease</keyword>
<accession>A0ABV6CBI2</accession>
<keyword evidence="3" id="KW-0413">Isomerase</keyword>
<dbReference type="Pfam" id="PF13538">
    <property type="entry name" value="UvrD_C_2"/>
    <property type="match status" value="1"/>
</dbReference>
<dbReference type="Pfam" id="PF13245">
    <property type="entry name" value="AAA_19"/>
    <property type="match status" value="1"/>
</dbReference>
<protein>
    <recommendedName>
        <fullName evidence="3">RecBCD enzyme subunit RecD</fullName>
        <ecNumber evidence="3">5.6.2.3</ecNumber>
    </recommendedName>
    <alternativeName>
        <fullName evidence="3">DNA 5'-3' helicase subunit RecD</fullName>
    </alternativeName>
    <alternativeName>
        <fullName evidence="3">Exonuclease V subunit RecD</fullName>
        <shortName evidence="3">ExoV subunit RecD</shortName>
    </alternativeName>
    <alternativeName>
        <fullName evidence="3">Helicase/nuclease RecBCD subunit RecD</fullName>
    </alternativeName>
</protein>
<keyword evidence="3" id="KW-0269">Exonuclease</keyword>
<dbReference type="InterPro" id="IPR027417">
    <property type="entry name" value="P-loop_NTPase"/>
</dbReference>
<feature type="domain" description="UvrD-like helicase C-terminal" evidence="4">
    <location>
        <begin position="625"/>
        <end position="672"/>
    </location>
</feature>
<feature type="binding site" evidence="3">
    <location>
        <begin position="229"/>
        <end position="236"/>
    </location>
    <ligand>
        <name>ATP</name>
        <dbReference type="ChEBI" id="CHEBI:30616"/>
    </ligand>
</feature>
<reference evidence="5 6" key="1">
    <citation type="submission" date="2024-09" db="EMBL/GenBank/DDBJ databases">
        <authorList>
            <person name="Sun Q."/>
            <person name="Mori K."/>
        </authorList>
    </citation>
    <scope>NUCLEOTIDE SEQUENCE [LARGE SCALE GENOMIC DNA]</scope>
    <source>
        <strain evidence="5 6">CCM 8545</strain>
    </source>
</reference>
<proteinExistence type="inferred from homology"/>
<dbReference type="EMBL" id="JBHLXE010000100">
    <property type="protein sequence ID" value="MFC0180350.1"/>
    <property type="molecule type" value="Genomic_DNA"/>
</dbReference>
<dbReference type="GO" id="GO:0008854">
    <property type="term" value="F:exodeoxyribonuclease V activity"/>
    <property type="evidence" value="ECO:0007669"/>
    <property type="project" value="UniProtKB-EC"/>
</dbReference>
<dbReference type="SUPFAM" id="SSF52540">
    <property type="entry name" value="P-loop containing nucleoside triphosphate hydrolases"/>
    <property type="match status" value="2"/>
</dbReference>
<keyword evidence="2 3" id="KW-0067">ATP-binding</keyword>
<dbReference type="CDD" id="cd18809">
    <property type="entry name" value="SF1_C_RecD"/>
    <property type="match status" value="1"/>
</dbReference>
<gene>
    <name evidence="3 5" type="primary">recD</name>
    <name evidence="5" type="ORF">ACFFIT_09705</name>
</gene>
<dbReference type="Proteomes" id="UP001589758">
    <property type="component" value="Unassembled WGS sequence"/>
</dbReference>
<comment type="catalytic activity">
    <reaction evidence="3">
        <text>ATP + H2O = ADP + phosphate + H(+)</text>
        <dbReference type="Rhea" id="RHEA:13065"/>
        <dbReference type="ChEBI" id="CHEBI:15377"/>
        <dbReference type="ChEBI" id="CHEBI:15378"/>
        <dbReference type="ChEBI" id="CHEBI:30616"/>
        <dbReference type="ChEBI" id="CHEBI:43474"/>
        <dbReference type="ChEBI" id="CHEBI:456216"/>
        <dbReference type="EC" id="5.6.2.3"/>
    </reaction>
</comment>
<dbReference type="PANTHER" id="PTHR43788">
    <property type="entry name" value="DNA2/NAM7 HELICASE FAMILY MEMBER"/>
    <property type="match status" value="1"/>
</dbReference>
<keyword evidence="3" id="KW-0347">Helicase</keyword>
<organism evidence="5 6">
    <name type="scientific">Thorsellia kenyensis</name>
    <dbReference type="NCBI Taxonomy" id="1549888"/>
    <lineage>
        <taxon>Bacteria</taxon>
        <taxon>Pseudomonadati</taxon>
        <taxon>Pseudomonadota</taxon>
        <taxon>Gammaproteobacteria</taxon>
        <taxon>Enterobacterales</taxon>
        <taxon>Thorselliaceae</taxon>
        <taxon>Thorsellia</taxon>
    </lineage>
</organism>
<dbReference type="PANTHER" id="PTHR43788:SF6">
    <property type="entry name" value="DNA HELICASE B"/>
    <property type="match status" value="1"/>
</dbReference>
<evidence type="ECO:0000256" key="1">
    <source>
        <dbReference type="ARBA" id="ARBA00022741"/>
    </source>
</evidence>
<comment type="function">
    <text evidence="3">A helicase/nuclease that prepares dsDNA breaks (DSB) for recombinational DNA repair. Binds to DSBs and unwinds DNA via a highly rapid and processive ATP-dependent bidirectional helicase activity. Unwinds dsDNA until it encounters a Chi (crossover hotspot instigator) sequence from the 3' direction. Cuts ssDNA a few nucleotides 3' to the Chi site. The properties and activities of the enzyme are changed at Chi. The Chi-altered holoenzyme produces a long 3'-ssDNA overhang and facilitates RecA-binding to the ssDNA for homologous DNA recombination and repair. Holoenzyme degrades any linearized DNA that is unable to undergo homologous recombination. In the holoenzyme this subunit has ssDNA-dependent ATPase and 5'-3' helicase activity. When added to pre-assembled RecBC greatly stimulates nuclease activity and augments holoenzyme processivity. Negatively regulates the RecA-loading ability of RecBCD.</text>
</comment>
<comment type="miscellaneous">
    <text evidence="3">In the RecBCD complex, RecB has a slow 3'-5' helicase, an exonuclease activity and loads RecA onto ssDNA, RecD has a fast 5'-3' helicase activity, while RecC stimulates the ATPase and processivity of the RecB helicase and contributes to recognition of the Chi site.</text>
</comment>
<dbReference type="HAMAP" id="MF_01487">
    <property type="entry name" value="RecD"/>
    <property type="match status" value="1"/>
</dbReference>
<dbReference type="InterPro" id="IPR050534">
    <property type="entry name" value="Coronavir_polyprotein_1ab"/>
</dbReference>
<keyword evidence="1 3" id="KW-0547">Nucleotide-binding</keyword>
<dbReference type="RefSeq" id="WP_385877461.1">
    <property type="nucleotide sequence ID" value="NZ_JBHLXE010000100.1"/>
</dbReference>
<evidence type="ECO:0000256" key="2">
    <source>
        <dbReference type="ARBA" id="ARBA00022840"/>
    </source>
</evidence>
<evidence type="ECO:0000313" key="5">
    <source>
        <dbReference type="EMBL" id="MFC0180350.1"/>
    </source>
</evidence>
<dbReference type="Gene3D" id="3.40.50.300">
    <property type="entry name" value="P-loop containing nucleotide triphosphate hydrolases"/>
    <property type="match status" value="3"/>
</dbReference>
<keyword evidence="3" id="KW-0234">DNA repair</keyword>
<keyword evidence="3 5" id="KW-0378">Hydrolase</keyword>
<evidence type="ECO:0000259" key="4">
    <source>
        <dbReference type="Pfam" id="PF13538"/>
    </source>
</evidence>
<dbReference type="InterPro" id="IPR006344">
    <property type="entry name" value="RecD"/>
</dbReference>
<keyword evidence="6" id="KW-1185">Reference proteome</keyword>
<comment type="similarity">
    <text evidence="3">Belongs to the RecD family.</text>
</comment>
<sequence>MSTKAIVIQPVEFFTNSQYTLKQSNDLSLDDFNEWMTFAVNTKKIAAVDKQLVRFFLRNIHSSLDNKSLITLSIFLCFISTKMTKGNVCVLLKESLLDLFDDGFYLLLPSNFQAVINGITTEHILRIMSQENLAIINANDADWLTIKETLQEIPPIIVVANRLYFQRMWQDEYTVASFFLKDNAQIPPDIAKVKSILNKDIFVNPKETPDRQKIASVIALRKPVSIISGGPGTGKTRTVAAILLAAIRLNADKKLRILLAAPTGKAAARLTESLLEARNSIMMSEEEKDKLALEALTLHRLLGASHLGDAFIHNKHHPLNGDILIVDEASMIDLRLMAKLIEAIPKNMKLILLGDRDQLSSVAPGRVLGELCSYGGLYFSEEMATALSEVLEEPIALFYDKQNVLNRHMADMIGFLTFSRRFPADSKIGQLARAMNNKAIGEIATLLNQNECQYSTTQQQFEHFEAPLRYINTNSTDEHTLIQVYHGLLKDCLLGFKAYIEEAKKHLEFIAEYSNSGPINDVISAFNKFRVLCAIHHGPYGTVALNQAIRVALYEAELIDSLKETHYFARPILITRNDKMLGLFNGDIGITLKEKETGLLKVYFKNPQGKIVSVSPSRLPEHETAFAMTVHKSQGSEFQHTLLVMPSEPNPVLTKELVYTGVTRASKQLTLYGTLPIIFHAVNHQTPRSSGLIEQINALTELYD</sequence>
<name>A0ABV6CBI2_9GAMM</name>
<dbReference type="InterPro" id="IPR027785">
    <property type="entry name" value="UvrD-like_helicase_C"/>
</dbReference>
<dbReference type="CDD" id="cd17933">
    <property type="entry name" value="DEXSc_RecD-like"/>
    <property type="match status" value="1"/>
</dbReference>
<comment type="caution">
    <text evidence="5">The sequence shown here is derived from an EMBL/GenBank/DDBJ whole genome shotgun (WGS) entry which is preliminary data.</text>
</comment>
<keyword evidence="3" id="KW-0238">DNA-binding</keyword>
<evidence type="ECO:0000256" key="3">
    <source>
        <dbReference type="HAMAP-Rule" id="MF_01487"/>
    </source>
</evidence>
<dbReference type="EC" id="5.6.2.3" evidence="3"/>
<evidence type="ECO:0000313" key="6">
    <source>
        <dbReference type="Proteomes" id="UP001589758"/>
    </source>
</evidence>
<keyword evidence="3" id="KW-0227">DNA damage</keyword>